<feature type="domain" description="TonB-dependent receptor-like beta-barrel" evidence="10">
    <location>
        <begin position="476"/>
        <end position="1058"/>
    </location>
</feature>
<dbReference type="NCBIfam" id="TIGR04057">
    <property type="entry name" value="SusC_RagA_signa"/>
    <property type="match status" value="1"/>
</dbReference>
<dbReference type="Gene3D" id="2.60.40.1120">
    <property type="entry name" value="Carboxypeptidase-like, regulatory domain"/>
    <property type="match status" value="1"/>
</dbReference>
<feature type="domain" description="TonB-dependent receptor plug" evidence="11">
    <location>
        <begin position="216"/>
        <end position="322"/>
    </location>
</feature>
<proteinExistence type="inferred from homology"/>
<dbReference type="Gene3D" id="2.170.130.10">
    <property type="entry name" value="TonB-dependent receptor, plug domain"/>
    <property type="match status" value="1"/>
</dbReference>
<dbReference type="Gene3D" id="2.40.170.20">
    <property type="entry name" value="TonB-dependent receptor, beta-barrel domain"/>
    <property type="match status" value="1"/>
</dbReference>
<name>A0ABT8L4S6_9BACT</name>
<dbReference type="InterPro" id="IPR023997">
    <property type="entry name" value="TonB-dep_OMP_SusC/RagA_CS"/>
</dbReference>
<evidence type="ECO:0000256" key="2">
    <source>
        <dbReference type="ARBA" id="ARBA00022448"/>
    </source>
</evidence>
<gene>
    <name evidence="12" type="ORF">QQ020_11870</name>
</gene>
<evidence type="ECO:0000256" key="3">
    <source>
        <dbReference type="ARBA" id="ARBA00022452"/>
    </source>
</evidence>
<keyword evidence="2 8" id="KW-0813">Transport</keyword>
<dbReference type="SUPFAM" id="SSF56935">
    <property type="entry name" value="Porins"/>
    <property type="match status" value="1"/>
</dbReference>
<protein>
    <submittedName>
        <fullName evidence="12">TonB-dependent receptor</fullName>
    </submittedName>
</protein>
<evidence type="ECO:0000256" key="8">
    <source>
        <dbReference type="PROSITE-ProRule" id="PRU01360"/>
    </source>
</evidence>
<dbReference type="InterPro" id="IPR000531">
    <property type="entry name" value="Beta-barrel_TonB"/>
</dbReference>
<dbReference type="EMBL" id="JAUJEB010000001">
    <property type="protein sequence ID" value="MDN5212752.1"/>
    <property type="molecule type" value="Genomic_DNA"/>
</dbReference>
<dbReference type="NCBIfam" id="TIGR04056">
    <property type="entry name" value="OMP_RagA_SusC"/>
    <property type="match status" value="1"/>
</dbReference>
<dbReference type="SUPFAM" id="SSF49464">
    <property type="entry name" value="Carboxypeptidase regulatory domain-like"/>
    <property type="match status" value="1"/>
</dbReference>
<evidence type="ECO:0000256" key="9">
    <source>
        <dbReference type="RuleBase" id="RU003357"/>
    </source>
</evidence>
<dbReference type="InterPro" id="IPR037066">
    <property type="entry name" value="Plug_dom_sf"/>
</dbReference>
<comment type="similarity">
    <text evidence="8 9">Belongs to the TonB-dependent receptor family.</text>
</comment>
<keyword evidence="4 8" id="KW-0812">Transmembrane</keyword>
<accession>A0ABT8L4S6</accession>
<reference evidence="12" key="1">
    <citation type="submission" date="2023-06" db="EMBL/GenBank/DDBJ databases">
        <title>Genomic of Agaribacillus aureum.</title>
        <authorList>
            <person name="Wang G."/>
        </authorList>
    </citation>
    <scope>NUCLEOTIDE SEQUENCE</scope>
    <source>
        <strain evidence="12">BMA12</strain>
    </source>
</reference>
<keyword evidence="5 9" id="KW-0798">TonB box</keyword>
<keyword evidence="7 8" id="KW-0998">Cell outer membrane</keyword>
<evidence type="ECO:0000259" key="11">
    <source>
        <dbReference type="Pfam" id="PF07715"/>
    </source>
</evidence>
<dbReference type="InterPro" id="IPR023996">
    <property type="entry name" value="TonB-dep_OMP_SusC/RagA"/>
</dbReference>
<evidence type="ECO:0000259" key="10">
    <source>
        <dbReference type="Pfam" id="PF00593"/>
    </source>
</evidence>
<dbReference type="RefSeq" id="WP_346758069.1">
    <property type="nucleotide sequence ID" value="NZ_JAUJEB010000001.1"/>
</dbReference>
<organism evidence="12 13">
    <name type="scientific">Agaribacillus aureus</name>
    <dbReference type="NCBI Taxonomy" id="3051825"/>
    <lineage>
        <taxon>Bacteria</taxon>
        <taxon>Pseudomonadati</taxon>
        <taxon>Bacteroidota</taxon>
        <taxon>Cytophagia</taxon>
        <taxon>Cytophagales</taxon>
        <taxon>Splendidivirgaceae</taxon>
        <taxon>Agaribacillus</taxon>
    </lineage>
</organism>
<keyword evidence="3 8" id="KW-1134">Transmembrane beta strand</keyword>
<dbReference type="Pfam" id="PF00593">
    <property type="entry name" value="TonB_dep_Rec_b-barrel"/>
    <property type="match status" value="1"/>
</dbReference>
<comment type="subcellular location">
    <subcellularLocation>
        <location evidence="1 8">Cell outer membrane</location>
        <topology evidence="1 8">Multi-pass membrane protein</topology>
    </subcellularLocation>
</comment>
<sequence>MKYSFYGVLIQCMLLNMLWAHDTDAQKVKSIKEVYITMKLENTSLLEVFDAIESKSNFTFNYSKADLSSEKLINKDYKNVTVADILTDLSKEARLKFKQVNKNINVNKLPRRVLNSRPLEIKILAVTISGTVTDENGQGLPGASIIEKGTTNGTTADSEGKYRLTVSDGAILTFSFIGYKAQEIPVENRSVIDVQMVADIGELEEIVVVGYGTQKKVNQTGSVASVDFEEMGATRPITNIAQGLAGQAAGVSVSQSSGKPGDDAGQILIRGVGTLNNSSPLVVIDGLVGSLSDVVPENIQSISVLKDAASASIYGSRAANGVILITTKKGSNGKVNFSYNAYMGTQSPTLDVDMVWDYPTHMELINQSRENVGKSAIFDQATIDDYRAGTDPILYPNTNWFKVAFRDAFLQRHNLSATGGNDKIRYMFSANILDNRGNLKETDYKRYSFRSNVEAELNSWLTAGANVFGYWSDEGTPGNTVSTYLGYIGSSVPGVLPRDPLGRAGGPWVDGENASVNNIETNFDNGESSQNITKILAKVYTEVNFLNDFTLTTSFQPAIQYDYNITQQFFADVWNLRDNTIIRQSNNKTALEEEYRKYYRLIFDSYLTYNKTIANDHNINVILGYNQEYETARNLRAFKLDVLADETTVMDAVSGADPVVRGNFADRSIRSFFGRVNYNFQEKYLFEANLRYDGSSKFSEGDRWGLFPAVSVGWVMSNEDFFADIQPISSLKIRGSWGRLGNNQVSDYGTQPLYNLSSYVFGGTIVPGAAPGAIPNNILRWETTTQTNIGIEASMLDGRLGMEFDWFARRTDDILIDLPIPGVNGGLTAPPQNAGIVDNNGVELTLSWRGNIGNDFSYGFSGNITYVKNEVVKYLGGAGTRSNNQILQEGLPMGSWYVREVESIATQERIDEMLADGYTFSPMPSPGDFIYKDQQSEGEEGYKVINDDDRVAKGSQIPSHTFGFSLDLGYKNFDLNILGQGLAGVDTYFNNVWYTSDLRNGRLVSAAALDAWTPENPNADFPRLTADGVANNTVTNDFWLMNASFLRIKNITLGYSLPNKLIEKIGVERFRAYLSAENFFTIKSSEFKGFDPEMTGVNYPIMKRFTVGLNMNF</sequence>
<evidence type="ECO:0000313" key="12">
    <source>
        <dbReference type="EMBL" id="MDN5212752.1"/>
    </source>
</evidence>
<evidence type="ECO:0000256" key="6">
    <source>
        <dbReference type="ARBA" id="ARBA00023136"/>
    </source>
</evidence>
<evidence type="ECO:0000313" key="13">
    <source>
        <dbReference type="Proteomes" id="UP001172083"/>
    </source>
</evidence>
<dbReference type="PROSITE" id="PS52016">
    <property type="entry name" value="TONB_DEPENDENT_REC_3"/>
    <property type="match status" value="1"/>
</dbReference>
<keyword evidence="13" id="KW-1185">Reference proteome</keyword>
<dbReference type="Pfam" id="PF07715">
    <property type="entry name" value="Plug"/>
    <property type="match status" value="1"/>
</dbReference>
<dbReference type="Pfam" id="PF13715">
    <property type="entry name" value="CarbopepD_reg_2"/>
    <property type="match status" value="1"/>
</dbReference>
<dbReference type="InterPro" id="IPR008969">
    <property type="entry name" value="CarboxyPept-like_regulatory"/>
</dbReference>
<dbReference type="InterPro" id="IPR036942">
    <property type="entry name" value="Beta-barrel_TonB_sf"/>
</dbReference>
<evidence type="ECO:0000256" key="1">
    <source>
        <dbReference type="ARBA" id="ARBA00004571"/>
    </source>
</evidence>
<dbReference type="InterPro" id="IPR039426">
    <property type="entry name" value="TonB-dep_rcpt-like"/>
</dbReference>
<dbReference type="Proteomes" id="UP001172083">
    <property type="component" value="Unassembled WGS sequence"/>
</dbReference>
<keyword evidence="12" id="KW-0675">Receptor</keyword>
<evidence type="ECO:0000256" key="4">
    <source>
        <dbReference type="ARBA" id="ARBA00022692"/>
    </source>
</evidence>
<evidence type="ECO:0000256" key="7">
    <source>
        <dbReference type="ARBA" id="ARBA00023237"/>
    </source>
</evidence>
<keyword evidence="6 8" id="KW-0472">Membrane</keyword>
<evidence type="ECO:0000256" key="5">
    <source>
        <dbReference type="ARBA" id="ARBA00023077"/>
    </source>
</evidence>
<dbReference type="InterPro" id="IPR012910">
    <property type="entry name" value="Plug_dom"/>
</dbReference>
<comment type="caution">
    <text evidence="12">The sequence shown here is derived from an EMBL/GenBank/DDBJ whole genome shotgun (WGS) entry which is preliminary data.</text>
</comment>